<evidence type="ECO:0000256" key="6">
    <source>
        <dbReference type="ARBA" id="ARBA00023136"/>
    </source>
</evidence>
<feature type="transmembrane region" description="Helical" evidence="7">
    <location>
        <begin position="281"/>
        <end position="300"/>
    </location>
</feature>
<evidence type="ECO:0000313" key="11">
    <source>
        <dbReference type="Proteomes" id="UP001595960"/>
    </source>
</evidence>
<dbReference type="InterPro" id="IPR000515">
    <property type="entry name" value="MetI-like"/>
</dbReference>
<evidence type="ECO:0000256" key="7">
    <source>
        <dbReference type="RuleBase" id="RU363032"/>
    </source>
</evidence>
<dbReference type="EMBL" id="JBHSJC010000001">
    <property type="protein sequence ID" value="MFC4827608.1"/>
    <property type="molecule type" value="Genomic_DNA"/>
</dbReference>
<keyword evidence="11" id="KW-1185">Reference proteome</keyword>
<feature type="transmembrane region" description="Helical" evidence="7">
    <location>
        <begin position="235"/>
        <end position="260"/>
    </location>
</feature>
<feature type="region of interest" description="Disordered" evidence="8">
    <location>
        <begin position="1"/>
        <end position="76"/>
    </location>
</feature>
<dbReference type="Pfam" id="PF00528">
    <property type="entry name" value="BPD_transp_1"/>
    <property type="match status" value="1"/>
</dbReference>
<keyword evidence="6 7" id="KW-0472">Membrane</keyword>
<evidence type="ECO:0000256" key="8">
    <source>
        <dbReference type="SAM" id="MobiDB-lite"/>
    </source>
</evidence>
<keyword evidence="2 7" id="KW-0813">Transport</keyword>
<dbReference type="Proteomes" id="UP001595960">
    <property type="component" value="Unassembled WGS sequence"/>
</dbReference>
<dbReference type="RefSeq" id="WP_376917691.1">
    <property type="nucleotide sequence ID" value="NZ_JBHSJC010000001.1"/>
</dbReference>
<comment type="subcellular location">
    <subcellularLocation>
        <location evidence="1 7">Cell membrane</location>
        <topology evidence="1 7">Multi-pass membrane protein</topology>
    </subcellularLocation>
</comment>
<evidence type="ECO:0000256" key="4">
    <source>
        <dbReference type="ARBA" id="ARBA00022692"/>
    </source>
</evidence>
<feature type="transmembrane region" description="Helical" evidence="7">
    <location>
        <begin position="86"/>
        <end position="107"/>
    </location>
</feature>
<protein>
    <submittedName>
        <fullName evidence="10">Carbohydrate ABC transporter permease</fullName>
    </submittedName>
</protein>
<evidence type="ECO:0000256" key="5">
    <source>
        <dbReference type="ARBA" id="ARBA00022989"/>
    </source>
</evidence>
<evidence type="ECO:0000256" key="2">
    <source>
        <dbReference type="ARBA" id="ARBA00022448"/>
    </source>
</evidence>
<name>A0ABV9R2M4_9MICO</name>
<dbReference type="Gene3D" id="1.10.3720.10">
    <property type="entry name" value="MetI-like"/>
    <property type="match status" value="1"/>
</dbReference>
<keyword evidence="3" id="KW-1003">Cell membrane</keyword>
<gene>
    <name evidence="10" type="ORF">ACFPER_02330</name>
</gene>
<reference evidence="11" key="1">
    <citation type="journal article" date="2019" name="Int. J. Syst. Evol. Microbiol.">
        <title>The Global Catalogue of Microorganisms (GCM) 10K type strain sequencing project: providing services to taxonomists for standard genome sequencing and annotation.</title>
        <authorList>
            <consortium name="The Broad Institute Genomics Platform"/>
            <consortium name="The Broad Institute Genome Sequencing Center for Infectious Disease"/>
            <person name="Wu L."/>
            <person name="Ma J."/>
        </authorList>
    </citation>
    <scope>NUCLEOTIDE SEQUENCE [LARGE SCALE GENOMIC DNA]</scope>
    <source>
        <strain evidence="11">CGMCC 1.12192</strain>
    </source>
</reference>
<proteinExistence type="inferred from homology"/>
<feature type="transmembrane region" description="Helical" evidence="7">
    <location>
        <begin position="343"/>
        <end position="367"/>
    </location>
</feature>
<keyword evidence="5 7" id="KW-1133">Transmembrane helix</keyword>
<accession>A0ABV9R2M4</accession>
<comment type="caution">
    <text evidence="10">The sequence shown here is derived from an EMBL/GenBank/DDBJ whole genome shotgun (WGS) entry which is preliminary data.</text>
</comment>
<keyword evidence="4 7" id="KW-0812">Transmembrane</keyword>
<sequence length="374" mass="39569">MRTITSTTAGAANAAPAPGPGSHGAADVAASVTPADPAGRTSPTSTSPTSTSPTGTAPNGTTPAGPPKLGALGRPRRRTSLSDRRFALLLMLPAALFLAVFVGWPLVKFVTDSFFEISPIAGGPREFVGFDNYATAFASEAFQGAAWRTVVYTLIVVTAEFVLGLAVALLFTALGRRSNAFRTLFMYPLMIAPVVAGLLWRFLLIDNFGIVNQLLFEWGILDSPDQIQWLSDPDIALFSVALPDIWLTTSFITLVLFAGLQNIPGDVVEAARIDGANYWRLLVSVIIPLLRPVIAVALIVRGIDAARAFDIILIQTDGGPQGSTTTLSLLIYRTLTRFGDPGLASAMGTVYLIAMLAVSIAAIALIWRPGGNAR</sequence>
<dbReference type="CDD" id="cd06261">
    <property type="entry name" value="TM_PBP2"/>
    <property type="match status" value="1"/>
</dbReference>
<dbReference type="SUPFAM" id="SSF161098">
    <property type="entry name" value="MetI-like"/>
    <property type="match status" value="1"/>
</dbReference>
<evidence type="ECO:0000256" key="1">
    <source>
        <dbReference type="ARBA" id="ARBA00004651"/>
    </source>
</evidence>
<evidence type="ECO:0000313" key="10">
    <source>
        <dbReference type="EMBL" id="MFC4827608.1"/>
    </source>
</evidence>
<organism evidence="10 11">
    <name type="scientific">Agromyces aurantiacus</name>
    <dbReference type="NCBI Taxonomy" id="165814"/>
    <lineage>
        <taxon>Bacteria</taxon>
        <taxon>Bacillati</taxon>
        <taxon>Actinomycetota</taxon>
        <taxon>Actinomycetes</taxon>
        <taxon>Micrococcales</taxon>
        <taxon>Microbacteriaceae</taxon>
        <taxon>Agromyces</taxon>
    </lineage>
</organism>
<feature type="transmembrane region" description="Helical" evidence="7">
    <location>
        <begin position="150"/>
        <end position="172"/>
    </location>
</feature>
<dbReference type="PROSITE" id="PS50928">
    <property type="entry name" value="ABC_TM1"/>
    <property type="match status" value="1"/>
</dbReference>
<comment type="similarity">
    <text evidence="7">Belongs to the binding-protein-dependent transport system permease family.</text>
</comment>
<feature type="transmembrane region" description="Helical" evidence="7">
    <location>
        <begin position="184"/>
        <end position="203"/>
    </location>
</feature>
<feature type="compositionally biased region" description="Low complexity" evidence="8">
    <location>
        <begin position="37"/>
        <end position="63"/>
    </location>
</feature>
<dbReference type="InterPro" id="IPR035906">
    <property type="entry name" value="MetI-like_sf"/>
</dbReference>
<evidence type="ECO:0000259" key="9">
    <source>
        <dbReference type="PROSITE" id="PS50928"/>
    </source>
</evidence>
<evidence type="ECO:0000256" key="3">
    <source>
        <dbReference type="ARBA" id="ARBA00022475"/>
    </source>
</evidence>
<dbReference type="PANTHER" id="PTHR43005:SF2">
    <property type="entry name" value="INTEGRAL MEMBRANE SUGAR TRANSPORT PROTEIN"/>
    <property type="match status" value="1"/>
</dbReference>
<dbReference type="PANTHER" id="PTHR43005">
    <property type="entry name" value="BLR7065 PROTEIN"/>
    <property type="match status" value="1"/>
</dbReference>
<feature type="domain" description="ABC transmembrane type-1" evidence="9">
    <location>
        <begin position="146"/>
        <end position="362"/>
    </location>
</feature>